<dbReference type="CDD" id="cd00165">
    <property type="entry name" value="S4"/>
    <property type="match status" value="1"/>
</dbReference>
<evidence type="ECO:0000313" key="3">
    <source>
        <dbReference type="EMBL" id="HJA92795.1"/>
    </source>
</evidence>
<reference evidence="3" key="2">
    <citation type="submission" date="2021-04" db="EMBL/GenBank/DDBJ databases">
        <authorList>
            <person name="Gilroy R."/>
        </authorList>
    </citation>
    <scope>NUCLEOTIDE SEQUENCE</scope>
    <source>
        <strain evidence="3">CHK179-7159</strain>
    </source>
</reference>
<comment type="caution">
    <text evidence="3">The sequence shown here is derived from an EMBL/GenBank/DDBJ whole genome shotgun (WGS) entry which is preliminary data.</text>
</comment>
<evidence type="ECO:0000259" key="2">
    <source>
        <dbReference type="Pfam" id="PF17774"/>
    </source>
</evidence>
<keyword evidence="1" id="KW-0694">RNA-binding</keyword>
<dbReference type="Pfam" id="PF17774">
    <property type="entry name" value="YlmH_RBD"/>
    <property type="match status" value="1"/>
</dbReference>
<organism evidence="3 4">
    <name type="scientific">Candidatus Eisenbergiella merdipullorum</name>
    <dbReference type="NCBI Taxonomy" id="2838553"/>
    <lineage>
        <taxon>Bacteria</taxon>
        <taxon>Bacillati</taxon>
        <taxon>Bacillota</taxon>
        <taxon>Clostridia</taxon>
        <taxon>Lachnospirales</taxon>
        <taxon>Lachnospiraceae</taxon>
        <taxon>Eisenbergiella</taxon>
    </lineage>
</organism>
<dbReference type="InterPro" id="IPR012677">
    <property type="entry name" value="Nucleotide-bd_a/b_plait_sf"/>
</dbReference>
<name>A0A9D2I4K7_9FIRM</name>
<dbReference type="Gene3D" id="3.30.1370.160">
    <property type="match status" value="1"/>
</dbReference>
<sequence length="260" mass="29139">MAAETQKELEQLKKRFLDLAERAYSQGRFAFTGFLSLAEQDALQEAMGKNALCPFALWGGNEDCERRMARFGSPGELGYEEDFPIAALKISPLSEKYADDLSHRDFLGAVMNLGIDRSTVGDIFLEEKHAWIFCTETIAPFICENLDRVRHTSVRCVQVDKNASAGEWPEARKPEAVRIVVSANRADAVAAKVFNLSRSRSLDLFRAGKVYVNGRLCENNSLALKQQDRVSVRGFGRFLFLEEGTETKKGRLSVTVGIYR</sequence>
<evidence type="ECO:0000313" key="4">
    <source>
        <dbReference type="Proteomes" id="UP000886858"/>
    </source>
</evidence>
<dbReference type="EMBL" id="DWYY01000072">
    <property type="protein sequence ID" value="HJA92795.1"/>
    <property type="molecule type" value="Genomic_DNA"/>
</dbReference>
<accession>A0A9D2I4K7</accession>
<evidence type="ECO:0000256" key="1">
    <source>
        <dbReference type="PROSITE-ProRule" id="PRU00182"/>
    </source>
</evidence>
<proteinExistence type="predicted"/>
<dbReference type="Proteomes" id="UP000886858">
    <property type="component" value="Unassembled WGS sequence"/>
</dbReference>
<dbReference type="InterPro" id="IPR040591">
    <property type="entry name" value="RqcP2_RBD"/>
</dbReference>
<gene>
    <name evidence="3" type="ORF">H9717_06720</name>
</gene>
<dbReference type="AlphaFoldDB" id="A0A9D2I4K7"/>
<dbReference type="Gene3D" id="3.30.70.330">
    <property type="match status" value="1"/>
</dbReference>
<dbReference type="GO" id="GO:0003723">
    <property type="term" value="F:RNA binding"/>
    <property type="evidence" value="ECO:0007669"/>
    <property type="project" value="UniProtKB-KW"/>
</dbReference>
<feature type="domain" description="Ribosome-associated protein quality control protein P2 RNA-binding" evidence="2">
    <location>
        <begin position="80"/>
        <end position="160"/>
    </location>
</feature>
<reference evidence="3" key="1">
    <citation type="journal article" date="2021" name="PeerJ">
        <title>Extensive microbial diversity within the chicken gut microbiome revealed by metagenomics and culture.</title>
        <authorList>
            <person name="Gilroy R."/>
            <person name="Ravi A."/>
            <person name="Getino M."/>
            <person name="Pursley I."/>
            <person name="Horton D.L."/>
            <person name="Alikhan N.F."/>
            <person name="Baker D."/>
            <person name="Gharbi K."/>
            <person name="Hall N."/>
            <person name="Watson M."/>
            <person name="Adriaenssens E.M."/>
            <person name="Foster-Nyarko E."/>
            <person name="Jarju S."/>
            <person name="Secka A."/>
            <person name="Antonio M."/>
            <person name="Oren A."/>
            <person name="Chaudhuri R.R."/>
            <person name="La Ragione R."/>
            <person name="Hildebrand F."/>
            <person name="Pallen M.J."/>
        </authorList>
    </citation>
    <scope>NUCLEOTIDE SEQUENCE</scope>
    <source>
        <strain evidence="3">CHK179-7159</strain>
    </source>
</reference>
<dbReference type="SUPFAM" id="SSF55174">
    <property type="entry name" value="Alpha-L RNA-binding motif"/>
    <property type="match status" value="1"/>
</dbReference>
<dbReference type="PROSITE" id="PS50889">
    <property type="entry name" value="S4"/>
    <property type="match status" value="1"/>
</dbReference>
<dbReference type="InterPro" id="IPR036986">
    <property type="entry name" value="S4_RNA-bd_sf"/>
</dbReference>
<protein>
    <recommendedName>
        <fullName evidence="2">Ribosome-associated protein quality control protein P2 RNA-binding domain-containing protein</fullName>
    </recommendedName>
</protein>
<dbReference type="Gene3D" id="3.10.290.10">
    <property type="entry name" value="RNA-binding S4 domain"/>
    <property type="match status" value="1"/>
</dbReference>